<name>A0A5B9WAA2_9BACT</name>
<keyword evidence="5" id="KW-1185">Reference proteome</keyword>
<dbReference type="GO" id="GO:0004316">
    <property type="term" value="F:3-oxoacyl-[acyl-carrier-protein] reductase (NADPH) activity"/>
    <property type="evidence" value="ECO:0007669"/>
    <property type="project" value="UniProtKB-EC"/>
</dbReference>
<dbReference type="AlphaFoldDB" id="A0A5B9WAA2"/>
<dbReference type="PRINTS" id="PR00080">
    <property type="entry name" value="SDRFAMILY"/>
</dbReference>
<dbReference type="KEGG" id="agv:OJF2_57710"/>
<organism evidence="4 5">
    <name type="scientific">Aquisphaera giovannonii</name>
    <dbReference type="NCBI Taxonomy" id="406548"/>
    <lineage>
        <taxon>Bacteria</taxon>
        <taxon>Pseudomonadati</taxon>
        <taxon>Planctomycetota</taxon>
        <taxon>Planctomycetia</taxon>
        <taxon>Isosphaerales</taxon>
        <taxon>Isosphaeraceae</taxon>
        <taxon>Aquisphaera</taxon>
    </lineage>
</organism>
<dbReference type="RefSeq" id="WP_168222095.1">
    <property type="nucleotide sequence ID" value="NZ_CP042997.1"/>
</dbReference>
<dbReference type="PANTHER" id="PTHR24321">
    <property type="entry name" value="DEHYDROGENASES, SHORT CHAIN"/>
    <property type="match status" value="1"/>
</dbReference>
<dbReference type="Proteomes" id="UP000324233">
    <property type="component" value="Chromosome"/>
</dbReference>
<dbReference type="EC" id="1.1.1.100" evidence="4"/>
<keyword evidence="2 4" id="KW-0560">Oxidoreductase</keyword>
<dbReference type="SUPFAM" id="SSF51735">
    <property type="entry name" value="NAD(P)-binding Rossmann-fold domains"/>
    <property type="match status" value="1"/>
</dbReference>
<proteinExistence type="inferred from homology"/>
<dbReference type="PANTHER" id="PTHR24321:SF11">
    <property type="entry name" value="BLR0893 PROTEIN"/>
    <property type="match status" value="1"/>
</dbReference>
<dbReference type="SMART" id="SM00822">
    <property type="entry name" value="PKS_KR"/>
    <property type="match status" value="1"/>
</dbReference>
<dbReference type="Pfam" id="PF13561">
    <property type="entry name" value="adh_short_C2"/>
    <property type="match status" value="1"/>
</dbReference>
<evidence type="ECO:0000259" key="3">
    <source>
        <dbReference type="SMART" id="SM00822"/>
    </source>
</evidence>
<evidence type="ECO:0000313" key="4">
    <source>
        <dbReference type="EMBL" id="QEH37184.1"/>
    </source>
</evidence>
<evidence type="ECO:0000313" key="5">
    <source>
        <dbReference type="Proteomes" id="UP000324233"/>
    </source>
</evidence>
<dbReference type="EMBL" id="CP042997">
    <property type="protein sequence ID" value="QEH37184.1"/>
    <property type="molecule type" value="Genomic_DNA"/>
</dbReference>
<comment type="similarity">
    <text evidence="1">Belongs to the short-chain dehydrogenases/reductases (SDR) family.</text>
</comment>
<dbReference type="InterPro" id="IPR036291">
    <property type="entry name" value="NAD(P)-bd_dom_sf"/>
</dbReference>
<dbReference type="FunFam" id="3.40.50.720:FF:000084">
    <property type="entry name" value="Short-chain dehydrogenase reductase"/>
    <property type="match status" value="1"/>
</dbReference>
<evidence type="ECO:0000256" key="2">
    <source>
        <dbReference type="ARBA" id="ARBA00023002"/>
    </source>
</evidence>
<evidence type="ECO:0000256" key="1">
    <source>
        <dbReference type="ARBA" id="ARBA00006484"/>
    </source>
</evidence>
<accession>A0A5B9WAA2</accession>
<sequence length="261" mass="27287">MADILEGKVAVITGGATGIGKAVATRLAARGAKVVIAGRDHIRGKTSATDLAKQGYDVKFLRTDVRIENAIATLFEEAIDLYGGLDLLFNNAGIEGVLGPMSASDEEIVDDVLAVNIKGVFLCMKEVLPLFCRQGGGIIVNTSSFVGTVLPFPNAVLLGATQAGVISMTQSVAAGYAGENIKVYAVCPWLTDTPMMDRLAHHKDAVKDELAMMNPSGRAARPEDVANVVLAMFSGDPGFQSGDAVLVDHGGATQKIRPMSA</sequence>
<gene>
    <name evidence="4" type="primary">fabG_12</name>
    <name evidence="4" type="ORF">OJF2_57710</name>
</gene>
<dbReference type="InterPro" id="IPR002347">
    <property type="entry name" value="SDR_fam"/>
</dbReference>
<protein>
    <submittedName>
        <fullName evidence="4">3-oxoacyl-[acyl-carrier-protein] reductase FabG</fullName>
        <ecNumber evidence="4">1.1.1.100</ecNumber>
    </submittedName>
</protein>
<reference evidence="4 5" key="1">
    <citation type="submission" date="2019-08" db="EMBL/GenBank/DDBJ databases">
        <title>Deep-cultivation of Planctomycetes and their phenomic and genomic characterization uncovers novel biology.</title>
        <authorList>
            <person name="Wiegand S."/>
            <person name="Jogler M."/>
            <person name="Boedeker C."/>
            <person name="Pinto D."/>
            <person name="Vollmers J."/>
            <person name="Rivas-Marin E."/>
            <person name="Kohn T."/>
            <person name="Peeters S.H."/>
            <person name="Heuer A."/>
            <person name="Rast P."/>
            <person name="Oberbeckmann S."/>
            <person name="Bunk B."/>
            <person name="Jeske O."/>
            <person name="Meyerdierks A."/>
            <person name="Storesund J.E."/>
            <person name="Kallscheuer N."/>
            <person name="Luecker S."/>
            <person name="Lage O.M."/>
            <person name="Pohl T."/>
            <person name="Merkel B.J."/>
            <person name="Hornburger P."/>
            <person name="Mueller R.-W."/>
            <person name="Bruemmer F."/>
            <person name="Labrenz M."/>
            <person name="Spormann A.M."/>
            <person name="Op den Camp H."/>
            <person name="Overmann J."/>
            <person name="Amann R."/>
            <person name="Jetten M.S.M."/>
            <person name="Mascher T."/>
            <person name="Medema M.H."/>
            <person name="Devos D.P."/>
            <person name="Kaster A.-K."/>
            <person name="Ovreas L."/>
            <person name="Rohde M."/>
            <person name="Galperin M.Y."/>
            <person name="Jogler C."/>
        </authorList>
    </citation>
    <scope>NUCLEOTIDE SEQUENCE [LARGE SCALE GENOMIC DNA]</scope>
    <source>
        <strain evidence="4 5">OJF2</strain>
    </source>
</reference>
<dbReference type="PRINTS" id="PR00081">
    <property type="entry name" value="GDHRDH"/>
</dbReference>
<dbReference type="InterPro" id="IPR057326">
    <property type="entry name" value="KR_dom"/>
</dbReference>
<feature type="domain" description="Ketoreductase" evidence="3">
    <location>
        <begin position="8"/>
        <end position="176"/>
    </location>
</feature>
<dbReference type="Gene3D" id="3.40.50.720">
    <property type="entry name" value="NAD(P)-binding Rossmann-like Domain"/>
    <property type="match status" value="1"/>
</dbReference>
<dbReference type="CDD" id="cd05233">
    <property type="entry name" value="SDR_c"/>
    <property type="match status" value="1"/>
</dbReference>